<name>A0A1D8K7M2_9GAMM</name>
<feature type="domain" description="GCVT N-terminal" evidence="2">
    <location>
        <begin position="29"/>
        <end position="213"/>
    </location>
</feature>
<dbReference type="Proteomes" id="UP000095342">
    <property type="component" value="Chromosome"/>
</dbReference>
<dbReference type="InterPro" id="IPR029043">
    <property type="entry name" value="GcvT/YgfZ_C"/>
</dbReference>
<dbReference type="NCBIfam" id="TIGR03317">
    <property type="entry name" value="ygfZ_signature"/>
    <property type="match status" value="1"/>
</dbReference>
<dbReference type="PANTHER" id="PTHR22602:SF0">
    <property type="entry name" value="TRANSFERASE CAF17, MITOCHONDRIAL-RELATED"/>
    <property type="match status" value="1"/>
</dbReference>
<dbReference type="InterPro" id="IPR017703">
    <property type="entry name" value="YgfZ/GCV_T_CS"/>
</dbReference>
<dbReference type="InterPro" id="IPR006222">
    <property type="entry name" value="GCVT_N"/>
</dbReference>
<reference evidence="3 4" key="1">
    <citation type="submission" date="2016-09" db="EMBL/GenBank/DDBJ databases">
        <title>Acidihalobacter prosperus V6 (DSM14174).</title>
        <authorList>
            <person name="Khaleque H.N."/>
            <person name="Ramsay J.P."/>
            <person name="Murphy R.J.T."/>
            <person name="Kaksonen A.H."/>
            <person name="Boxall N.J."/>
            <person name="Watkin E.L.J."/>
        </authorList>
    </citation>
    <scope>NUCLEOTIDE SEQUENCE [LARGE SCALE GENOMIC DNA]</scope>
    <source>
        <strain evidence="3 4">V6</strain>
    </source>
</reference>
<dbReference type="InterPro" id="IPR045179">
    <property type="entry name" value="YgfZ/GcvT"/>
</dbReference>
<dbReference type="PANTHER" id="PTHR22602">
    <property type="entry name" value="TRANSFERASE CAF17, MITOCHONDRIAL-RELATED"/>
    <property type="match status" value="1"/>
</dbReference>
<gene>
    <name evidence="3" type="ORF">BJI67_07500</name>
</gene>
<dbReference type="SUPFAM" id="SSF101790">
    <property type="entry name" value="Aminomethyltransferase beta-barrel domain"/>
    <property type="match status" value="1"/>
</dbReference>
<dbReference type="GO" id="GO:0016226">
    <property type="term" value="P:iron-sulfur cluster assembly"/>
    <property type="evidence" value="ECO:0007669"/>
    <property type="project" value="TreeGrafter"/>
</dbReference>
<dbReference type="Gene3D" id="3.30.70.1400">
    <property type="entry name" value="Aminomethyltransferase beta-barrel domains"/>
    <property type="match status" value="1"/>
</dbReference>
<accession>A0A1D8K7M2</accession>
<dbReference type="Gene3D" id="2.40.30.160">
    <property type="match status" value="1"/>
</dbReference>
<dbReference type="EMBL" id="CP017448">
    <property type="protein sequence ID" value="AOV16930.1"/>
    <property type="molecule type" value="Genomic_DNA"/>
</dbReference>
<organism evidence="3 4">
    <name type="scientific">Acidihalobacter aeolianus</name>
    <dbReference type="NCBI Taxonomy" id="2792603"/>
    <lineage>
        <taxon>Bacteria</taxon>
        <taxon>Pseudomonadati</taxon>
        <taxon>Pseudomonadota</taxon>
        <taxon>Gammaproteobacteria</taxon>
        <taxon>Chromatiales</taxon>
        <taxon>Ectothiorhodospiraceae</taxon>
        <taxon>Acidihalobacter</taxon>
    </lineage>
</organism>
<dbReference type="RefSeq" id="WP_070072511.1">
    <property type="nucleotide sequence ID" value="NZ_CP017448.1"/>
</dbReference>
<dbReference type="Pfam" id="PF01571">
    <property type="entry name" value="GCV_T"/>
    <property type="match status" value="1"/>
</dbReference>
<evidence type="ECO:0000256" key="1">
    <source>
        <dbReference type="PIRSR" id="PIRSR006487-1"/>
    </source>
</evidence>
<proteinExistence type="predicted"/>
<dbReference type="AlphaFoldDB" id="A0A1D8K7M2"/>
<keyword evidence="4" id="KW-1185">Reference proteome</keyword>
<dbReference type="KEGG" id="aaeo:BJI67_07500"/>
<dbReference type="SUPFAM" id="SSF103025">
    <property type="entry name" value="Folate-binding domain"/>
    <property type="match status" value="1"/>
</dbReference>
<evidence type="ECO:0000259" key="2">
    <source>
        <dbReference type="Pfam" id="PF01571"/>
    </source>
</evidence>
<evidence type="ECO:0000313" key="3">
    <source>
        <dbReference type="EMBL" id="AOV16930.1"/>
    </source>
</evidence>
<dbReference type="PIRSF" id="PIRSF006487">
    <property type="entry name" value="GcvT"/>
    <property type="match status" value="1"/>
</dbReference>
<feature type="binding site" evidence="1">
    <location>
        <position position="184"/>
    </location>
    <ligand>
        <name>substrate</name>
    </ligand>
</feature>
<sequence length="355" mass="38429">MKPEWKTYLQNDGAEFAADGSVVSFGNPERERRVTTMGTVICDLSHFGLIAAYGDDVKAFLQGQFSNDIQSVDGTHSQLSSYCTPKGRMLANFRIIRRDGTYYLRLPQALVEPVLKRLRMYILRSQVTLEDASASLARMGLSGPDAPAQLQQILGVAVPQAADESMTHEGITVVRVMGPHPRFELYGPLEPMHRLWSKLNVHGAPVGAACWGLLGVLAGEPVILPENSEAFVPQMANMELIGAVSFSKGCYPGQEIVARMQYLGNLKRRMYHVHIDAESAAPGSDILSSESEAEDAGPVGRLVEAYRHPDGGLAGLAVLHIAAVEAGSKLRLGQRKGPNVSLRELPYPLEVAAAG</sequence>
<evidence type="ECO:0000313" key="4">
    <source>
        <dbReference type="Proteomes" id="UP000095342"/>
    </source>
</evidence>
<dbReference type="Gene3D" id="3.30.70.1630">
    <property type="match status" value="1"/>
</dbReference>
<protein>
    <submittedName>
        <fullName evidence="3">Glycine cleavage system protein T</fullName>
    </submittedName>
</protein>